<sequence length="367" mass="39586">MSSRHFSLLTSVAVIALTLVACSGAGTSLLPRPNTPTTTTTSPPAVTTTVAVTSTTTVPPTTTTTEAPRVPVAQFTGEEIATPMSRPAFLVKIDNHQLARPQWGINQADVVFEELVEANMTRFAAIFHSRNVTDIGPVRSARTGDFDLLSNLNTPLFGNSGGNPTVMRLLDEVDMVLVGDTNVGRAAYRRSEEKEAPYNLLTGTGEIYAAADGRGGTPPQMFSYRTKGESLPPSALPVVGVDIDYGGYQITYRWNDALQGWARTQQDTEHVDHDGVQVAPENLIVQFVKYGQSVAYAGSPEVKLIGRGEAWVFTKGYLIAATWNRPTSTDVTEFRDGDGATIPLTPGRTWIALPRSETASIIELTQE</sequence>
<evidence type="ECO:0000259" key="1">
    <source>
        <dbReference type="Pfam" id="PF11258"/>
    </source>
</evidence>
<dbReference type="SUPFAM" id="SSF159774">
    <property type="entry name" value="YerB-like"/>
    <property type="match status" value="1"/>
</dbReference>
<dbReference type="Pfam" id="PF17479">
    <property type="entry name" value="DUF3048_C"/>
    <property type="match status" value="1"/>
</dbReference>
<organism evidence="3">
    <name type="scientific">marine metagenome</name>
    <dbReference type="NCBI Taxonomy" id="408172"/>
    <lineage>
        <taxon>unclassified sequences</taxon>
        <taxon>metagenomes</taxon>
        <taxon>ecological metagenomes</taxon>
    </lineage>
</organism>
<dbReference type="Pfam" id="PF11258">
    <property type="entry name" value="DUF3048"/>
    <property type="match status" value="1"/>
</dbReference>
<evidence type="ECO:0000313" key="3">
    <source>
        <dbReference type="EMBL" id="SVB03608.1"/>
    </source>
</evidence>
<protein>
    <recommendedName>
        <fullName evidence="4">DUF3048 domain-containing protein</fullName>
    </recommendedName>
</protein>
<dbReference type="EMBL" id="UINC01026338">
    <property type="protein sequence ID" value="SVB03608.1"/>
    <property type="molecule type" value="Genomic_DNA"/>
</dbReference>
<dbReference type="InterPro" id="IPR023158">
    <property type="entry name" value="YerB-like_sf"/>
</dbReference>
<accession>A0A382AQ51</accession>
<gene>
    <name evidence="3" type="ORF">METZ01_LOCUS156462</name>
</gene>
<dbReference type="InterPro" id="IPR035328">
    <property type="entry name" value="DUF3048_C"/>
</dbReference>
<reference evidence="3" key="1">
    <citation type="submission" date="2018-05" db="EMBL/GenBank/DDBJ databases">
        <authorList>
            <person name="Lanie J.A."/>
            <person name="Ng W.-L."/>
            <person name="Kazmierczak K.M."/>
            <person name="Andrzejewski T.M."/>
            <person name="Davidsen T.M."/>
            <person name="Wayne K.J."/>
            <person name="Tettelin H."/>
            <person name="Glass J.I."/>
            <person name="Rusch D."/>
            <person name="Podicherti R."/>
            <person name="Tsui H.-C.T."/>
            <person name="Winkler M.E."/>
        </authorList>
    </citation>
    <scope>NUCLEOTIDE SEQUENCE</scope>
</reference>
<evidence type="ECO:0000259" key="2">
    <source>
        <dbReference type="Pfam" id="PF17479"/>
    </source>
</evidence>
<feature type="domain" description="DUF3048" evidence="1">
    <location>
        <begin position="75"/>
        <end position="215"/>
    </location>
</feature>
<evidence type="ECO:0008006" key="4">
    <source>
        <dbReference type="Google" id="ProtNLM"/>
    </source>
</evidence>
<proteinExistence type="predicted"/>
<dbReference type="AlphaFoldDB" id="A0A382AQ51"/>
<dbReference type="PROSITE" id="PS51257">
    <property type="entry name" value="PROKAR_LIPOPROTEIN"/>
    <property type="match status" value="1"/>
</dbReference>
<dbReference type="InterPro" id="IPR021416">
    <property type="entry name" value="DUF3048_N"/>
</dbReference>
<dbReference type="Gene3D" id="3.50.90.10">
    <property type="entry name" value="YerB-like"/>
    <property type="match status" value="1"/>
</dbReference>
<name>A0A382AQ51_9ZZZZ</name>
<feature type="domain" description="DUF3048" evidence="2">
    <location>
        <begin position="242"/>
        <end position="351"/>
    </location>
</feature>